<keyword evidence="3" id="KW-1185">Reference proteome</keyword>
<dbReference type="EMBL" id="ML738591">
    <property type="protein sequence ID" value="KAE8166905.1"/>
    <property type="molecule type" value="Genomic_DNA"/>
</dbReference>
<organism evidence="2 3">
    <name type="scientific">Aspergillus tamarii</name>
    <dbReference type="NCBI Taxonomy" id="41984"/>
    <lineage>
        <taxon>Eukaryota</taxon>
        <taxon>Fungi</taxon>
        <taxon>Dikarya</taxon>
        <taxon>Ascomycota</taxon>
        <taxon>Pezizomycotina</taxon>
        <taxon>Eurotiomycetes</taxon>
        <taxon>Eurotiomycetidae</taxon>
        <taxon>Eurotiales</taxon>
        <taxon>Aspergillaceae</taxon>
        <taxon>Aspergillus</taxon>
        <taxon>Aspergillus subgen. Circumdati</taxon>
    </lineage>
</organism>
<dbReference type="PANTHER" id="PTHR34365">
    <property type="entry name" value="ENOLASE (DUF1399)"/>
    <property type="match status" value="1"/>
</dbReference>
<reference evidence="2 3" key="1">
    <citation type="submission" date="2019-04" db="EMBL/GenBank/DDBJ databases">
        <title>Friends and foes A comparative genomics study of 23 Aspergillus species from section Flavi.</title>
        <authorList>
            <consortium name="DOE Joint Genome Institute"/>
            <person name="Kjaerbolling I."/>
            <person name="Vesth T."/>
            <person name="Frisvad J.C."/>
            <person name="Nybo J.L."/>
            <person name="Theobald S."/>
            <person name="Kildgaard S."/>
            <person name="Isbrandt T."/>
            <person name="Kuo A."/>
            <person name="Sato A."/>
            <person name="Lyhne E.K."/>
            <person name="Kogle M.E."/>
            <person name="Wiebenga A."/>
            <person name="Kun R.S."/>
            <person name="Lubbers R.J."/>
            <person name="Makela M.R."/>
            <person name="Barry K."/>
            <person name="Chovatia M."/>
            <person name="Clum A."/>
            <person name="Daum C."/>
            <person name="Haridas S."/>
            <person name="He G."/>
            <person name="LaButti K."/>
            <person name="Lipzen A."/>
            <person name="Mondo S."/>
            <person name="Riley R."/>
            <person name="Salamov A."/>
            <person name="Simmons B.A."/>
            <person name="Magnuson J.K."/>
            <person name="Henrissat B."/>
            <person name="Mortensen U.H."/>
            <person name="Larsen T.O."/>
            <person name="Devries R.P."/>
            <person name="Grigoriev I.V."/>
            <person name="Machida M."/>
            <person name="Baker S.E."/>
            <person name="Andersen M.R."/>
        </authorList>
    </citation>
    <scope>NUCLEOTIDE SEQUENCE [LARGE SCALE GENOMIC DNA]</scope>
    <source>
        <strain evidence="2 3">CBS 117626</strain>
    </source>
</reference>
<accession>A0A5N6V7B7</accession>
<proteinExistence type="predicted"/>
<evidence type="ECO:0000256" key="1">
    <source>
        <dbReference type="SAM" id="MobiDB-lite"/>
    </source>
</evidence>
<protein>
    <submittedName>
        <fullName evidence="2">Uncharacterized protein</fullName>
    </submittedName>
</protein>
<gene>
    <name evidence="2" type="ORF">BDV40DRAFT_313622</name>
</gene>
<evidence type="ECO:0000313" key="3">
    <source>
        <dbReference type="Proteomes" id="UP000326950"/>
    </source>
</evidence>
<dbReference type="OrthoDB" id="2684236at2759"/>
<dbReference type="Pfam" id="PF07173">
    <property type="entry name" value="GRDP-like"/>
    <property type="match status" value="1"/>
</dbReference>
<dbReference type="PANTHER" id="PTHR34365:SF7">
    <property type="entry name" value="GLYCINE-RICH DOMAIN-CONTAINING PROTEIN 1"/>
    <property type="match status" value="1"/>
</dbReference>
<evidence type="ECO:0000313" key="2">
    <source>
        <dbReference type="EMBL" id="KAE8166905.1"/>
    </source>
</evidence>
<feature type="region of interest" description="Disordered" evidence="1">
    <location>
        <begin position="1"/>
        <end position="22"/>
    </location>
</feature>
<dbReference type="Proteomes" id="UP000326950">
    <property type="component" value="Unassembled WGS sequence"/>
</dbReference>
<dbReference type="AlphaFoldDB" id="A0A5N6V7B7"/>
<name>A0A5N6V7B7_ASPTM</name>
<sequence>MTSRLGGLRFGRQEPSAHQHSWKISPTILAPASSKEEEVQIPDPEIFRGISILPSHTPRALDASNIGEVDLLYPSTNHLAMHLCLIECFYKLRNDVMSSEELDAVIGPTMRHFVSAEGNQSSKTRPTAGDADMLRTNPIRKWELFIKAAVGRFDVWWQNIDKVIRHAKAYNTIPAAAQQDTSTLSKNYLPPLDVLLVWYSYILHPSYPSDCVEFGKQNAFMLCFPWHALYEVIDQKTLVYNLPTAAANMFTTMSSQSVDLISCLASPPPYTASIGAQYSIDLGDAVAMQDSFVDDTHELLWLRSPACPGSLIRCVERYKKFLLLVHLHPGRRADLTPTWDIELALRTHQLYAHNFHTFVSQPFGRDSNYANVPRPLETKEPMGNDITETNTADLWKKQFAEPYTCCLCWACECIRDASGESEMEVSTNNLSQKLIKEIQKSLQYYASVERARESGDRLPAPPQQAKKKDDKWELDWGHGWREVVVKGKFDEHGNPVKKVVREKGYMSHINWMMGAT</sequence>
<dbReference type="InterPro" id="IPR009836">
    <property type="entry name" value="GRDP-like"/>
</dbReference>